<evidence type="ECO:0000256" key="1">
    <source>
        <dbReference type="SAM" id="MobiDB-lite"/>
    </source>
</evidence>
<dbReference type="RefSeq" id="WP_285343422.1">
    <property type="nucleotide sequence ID" value="NZ_JASITI010000022.1"/>
</dbReference>
<feature type="compositionally biased region" description="Pro residues" evidence="1">
    <location>
        <begin position="1"/>
        <end position="21"/>
    </location>
</feature>
<name>A0ABT7GVN8_9ACTN</name>
<evidence type="ECO:0000313" key="3">
    <source>
        <dbReference type="Proteomes" id="UP001223390"/>
    </source>
</evidence>
<dbReference type="EMBL" id="JASITI010000022">
    <property type="protein sequence ID" value="MDK9497690.1"/>
    <property type="molecule type" value="Genomic_DNA"/>
</dbReference>
<sequence length="146" mass="15916">MSSPFPPPPPCSTKPQTPPTPALLDDTQFDAVRATVLDDNPGMEPELATRIVTEAIKFVATAAQSTDDMTPSRLVDKGWHALILHTTLYKQLCAHLGGFVDHYPTPQSAEGDLDALDRTIQSIERAGFSVDRHLWDEPTPALAGER</sequence>
<protein>
    <submittedName>
        <fullName evidence="2">Uncharacterized protein</fullName>
    </submittedName>
</protein>
<reference evidence="2 3" key="1">
    <citation type="submission" date="2023-05" db="EMBL/GenBank/DDBJ databases">
        <title>Sequencing and Assembly of Streptomyces sp. NP73.</title>
        <authorList>
            <person name="Konwar A.N."/>
            <person name="Saikia K."/>
            <person name="Thakur D."/>
        </authorList>
    </citation>
    <scope>NUCLEOTIDE SEQUENCE [LARGE SCALE GENOMIC DNA]</scope>
    <source>
        <strain evidence="2 3">NP73</strain>
    </source>
</reference>
<accession>A0ABT7GVN8</accession>
<gene>
    <name evidence="2" type="ORF">QEZ40_002633</name>
</gene>
<feature type="region of interest" description="Disordered" evidence="1">
    <location>
        <begin position="1"/>
        <end position="24"/>
    </location>
</feature>
<dbReference type="Proteomes" id="UP001223390">
    <property type="component" value="Unassembled WGS sequence"/>
</dbReference>
<proteinExistence type="predicted"/>
<keyword evidence="3" id="KW-1185">Reference proteome</keyword>
<organism evidence="2 3">
    <name type="scientific">Streptomyces katrae</name>
    <dbReference type="NCBI Taxonomy" id="68223"/>
    <lineage>
        <taxon>Bacteria</taxon>
        <taxon>Bacillati</taxon>
        <taxon>Actinomycetota</taxon>
        <taxon>Actinomycetes</taxon>
        <taxon>Kitasatosporales</taxon>
        <taxon>Streptomycetaceae</taxon>
        <taxon>Streptomyces</taxon>
    </lineage>
</organism>
<comment type="caution">
    <text evidence="2">The sequence shown here is derived from an EMBL/GenBank/DDBJ whole genome shotgun (WGS) entry which is preliminary data.</text>
</comment>
<evidence type="ECO:0000313" key="2">
    <source>
        <dbReference type="EMBL" id="MDK9497690.1"/>
    </source>
</evidence>